<sequence length="97" mass="11620">MKKYQFSKRHWMSDCPVSFAVFWKNRSTSCTTETTVVRAQQQLDKNKVKNAKKYVKNSQKRENRIGIQIALYIDIRTKVHKISKQKERKRKNEEEGD</sequence>
<organism evidence="1 2">
    <name type="scientific">Eubacterium ramulus</name>
    <dbReference type="NCBI Taxonomy" id="39490"/>
    <lineage>
        <taxon>Bacteria</taxon>
        <taxon>Bacillati</taxon>
        <taxon>Bacillota</taxon>
        <taxon>Clostridia</taxon>
        <taxon>Eubacteriales</taxon>
        <taxon>Eubacteriaceae</taxon>
        <taxon>Eubacterium</taxon>
    </lineage>
</organism>
<keyword evidence="2" id="KW-1185">Reference proteome</keyword>
<protein>
    <submittedName>
        <fullName evidence="1">Uncharacterized protein</fullName>
    </submittedName>
</protein>
<dbReference type="Proteomes" id="UP000245288">
    <property type="component" value="Unassembled WGS sequence"/>
</dbReference>
<evidence type="ECO:0000313" key="1">
    <source>
        <dbReference type="EMBL" id="PWE85679.1"/>
    </source>
</evidence>
<dbReference type="RefSeq" id="WP_109216591.1">
    <property type="nucleotide sequence ID" value="NZ_JRFU01000162.1"/>
</dbReference>
<proteinExistence type="predicted"/>
<dbReference type="EMBL" id="JRFU01000162">
    <property type="protein sequence ID" value="PWE85679.1"/>
    <property type="molecule type" value="Genomic_DNA"/>
</dbReference>
<dbReference type="AlphaFoldDB" id="A0A2V1JNK8"/>
<gene>
    <name evidence="1" type="ORF">LG34_14445</name>
</gene>
<comment type="caution">
    <text evidence="1">The sequence shown here is derived from an EMBL/GenBank/DDBJ whole genome shotgun (WGS) entry which is preliminary data.</text>
</comment>
<name>A0A2V1JNK8_EUBRA</name>
<evidence type="ECO:0000313" key="2">
    <source>
        <dbReference type="Proteomes" id="UP000245288"/>
    </source>
</evidence>
<reference evidence="1 2" key="1">
    <citation type="submission" date="2014-09" db="EMBL/GenBank/DDBJ databases">
        <title>Butyrate-producing bacteria isolated from human gut.</title>
        <authorList>
            <person name="Zhang Q."/>
            <person name="Zhao L."/>
        </authorList>
    </citation>
    <scope>NUCLEOTIDE SEQUENCE [LARGE SCALE GENOMIC DNA]</scope>
    <source>
        <strain evidence="1 2">21</strain>
    </source>
</reference>
<accession>A0A2V1JNK8</accession>